<dbReference type="Proteomes" id="UP000001849">
    <property type="component" value="Segment"/>
</dbReference>
<dbReference type="RefSeq" id="YP_002225115.1">
    <property type="nucleotide sequence ID" value="NC_011273.1"/>
</dbReference>
<dbReference type="OrthoDB" id="8445at10239"/>
<name>B5LJK8_9CAUD</name>
<sequence length="232" mass="26685">MTFKVAVVGHVDRRGKRDQFLENIADRTFEDDGRLGAGRNHLRAWRWLARQEEEWGVVLEDDAVPVDGLPDQIHSALYVAPTPVVSLYLGRGRPPGIQHAVQRTLGMISVDGVDPCWLVHPGLAHCVGVAIRTDQIESLIEYMPWHLRSGMPPDEIISRWAQRGPKCLVSYTWPSLVDHNDELPTTIVDRRSMILDEIWGEQDRREEDPPKLVRKAWRAERREEWNSLCFPF</sequence>
<accession>B5LJK8</accession>
<evidence type="ECO:0000313" key="1">
    <source>
        <dbReference type="EMBL" id="ACH62205.1"/>
    </source>
</evidence>
<dbReference type="KEGG" id="vg:6920698"/>
<keyword evidence="2" id="KW-1185">Reference proteome</keyword>
<protein>
    <recommendedName>
        <fullName evidence="3">Glycosyltransferase</fullName>
    </recommendedName>
</protein>
<evidence type="ECO:0000313" key="2">
    <source>
        <dbReference type="Proteomes" id="UP000001849"/>
    </source>
</evidence>
<gene>
    <name evidence="1" type="primary">238</name>
    <name evidence="1" type="ORF">MYRNA_238</name>
</gene>
<evidence type="ECO:0008006" key="3">
    <source>
        <dbReference type="Google" id="ProtNLM"/>
    </source>
</evidence>
<dbReference type="EMBL" id="EU826466">
    <property type="protein sequence ID" value="ACH62205.1"/>
    <property type="molecule type" value="Genomic_DNA"/>
</dbReference>
<dbReference type="GeneID" id="6920698"/>
<organism evidence="1 2">
    <name type="scientific">Mycobacterium phage Myrna</name>
    <dbReference type="NCBI Taxonomy" id="546805"/>
    <lineage>
        <taxon>Viruses</taxon>
        <taxon>Duplodnaviria</taxon>
        <taxon>Heunggongvirae</taxon>
        <taxon>Uroviricota</taxon>
        <taxon>Caudoviricetes</taxon>
        <taxon>Ceeclamvirinae</taxon>
        <taxon>Myrnavirus</taxon>
        <taxon>Myrnavirus myrna</taxon>
    </lineage>
</organism>
<proteinExistence type="predicted"/>
<reference evidence="1 2" key="1">
    <citation type="submission" date="2008-06" db="EMBL/GenBank/DDBJ databases">
        <authorList>
            <person name="Smith A.L."/>
            <person name="Paladin E.C."/>
            <person name="Jacobs-Sera D."/>
            <person name="Hendirx R.W."/>
            <person name="Hatfull G.F."/>
        </authorList>
    </citation>
    <scope>NUCLEOTIDE SEQUENCE [LARGE SCALE GENOMIC DNA]</scope>
</reference>